<feature type="transmembrane region" description="Helical" evidence="1">
    <location>
        <begin position="197"/>
        <end position="220"/>
    </location>
</feature>
<dbReference type="KEGG" id="smam:Mal15_37240"/>
<sequence length="322" mass="37280">MIVNLQKQSSVELQQLKAEIEPLAKPNAMRWFLCIAFDWFWIVAAFVAMWLLIDAPLIVSIPGWLACLIVIGARQHGIGLMAHEGAHLAVSSNRRRNDLITGLFSFWFLGIALRPYRRFHFSHHRHVGTKDDPELKHKLHPSPFLRHWKLPLQPVKDAVICVLDLFGGGVPHSAYAIGVLMAPRRLIDFVIPKLYQVAWVIGLYFMGLWWVALVWFLALGTTFWMSFRIRIWTEHVVEQGADDPTQRISAKWWQRFLFLPHQTWCHWEHHFTWDVLRQRVPSWNLAHAREILSGDGFPPVRSLESMVKSLRSAPPSLGTLTE</sequence>
<evidence type="ECO:0000313" key="3">
    <source>
        <dbReference type="EMBL" id="QEF99658.1"/>
    </source>
</evidence>
<dbReference type="InterPro" id="IPR005804">
    <property type="entry name" value="FA_desaturase_dom"/>
</dbReference>
<reference evidence="3 4" key="1">
    <citation type="submission" date="2019-02" db="EMBL/GenBank/DDBJ databases">
        <title>Planctomycetal bacteria perform biofilm scaping via a novel small molecule.</title>
        <authorList>
            <person name="Jeske O."/>
            <person name="Boedeker C."/>
            <person name="Wiegand S."/>
            <person name="Breitling P."/>
            <person name="Kallscheuer N."/>
            <person name="Jogler M."/>
            <person name="Rohde M."/>
            <person name="Petersen J."/>
            <person name="Medema M.H."/>
            <person name="Surup F."/>
            <person name="Jogler C."/>
        </authorList>
    </citation>
    <scope>NUCLEOTIDE SEQUENCE [LARGE SCALE GENOMIC DNA]</scope>
    <source>
        <strain evidence="3 4">Mal15</strain>
    </source>
</reference>
<evidence type="ECO:0000259" key="2">
    <source>
        <dbReference type="Pfam" id="PF00487"/>
    </source>
</evidence>
<proteinExistence type="predicted"/>
<keyword evidence="1" id="KW-1133">Transmembrane helix</keyword>
<protein>
    <submittedName>
        <fullName evidence="3">Fatty acid desaturase</fullName>
    </submittedName>
</protein>
<feature type="transmembrane region" description="Helical" evidence="1">
    <location>
        <begin position="99"/>
        <end position="116"/>
    </location>
</feature>
<feature type="domain" description="Fatty acid desaturase" evidence="2">
    <location>
        <begin position="62"/>
        <end position="292"/>
    </location>
</feature>
<feature type="transmembrane region" description="Helical" evidence="1">
    <location>
        <begin position="158"/>
        <end position="177"/>
    </location>
</feature>
<dbReference type="Proteomes" id="UP000321353">
    <property type="component" value="Chromosome"/>
</dbReference>
<dbReference type="GO" id="GO:0006629">
    <property type="term" value="P:lipid metabolic process"/>
    <property type="evidence" value="ECO:0007669"/>
    <property type="project" value="InterPro"/>
</dbReference>
<organism evidence="3 4">
    <name type="scientific">Stieleria maiorica</name>
    <dbReference type="NCBI Taxonomy" id="2795974"/>
    <lineage>
        <taxon>Bacteria</taxon>
        <taxon>Pseudomonadati</taxon>
        <taxon>Planctomycetota</taxon>
        <taxon>Planctomycetia</taxon>
        <taxon>Pirellulales</taxon>
        <taxon>Pirellulaceae</taxon>
        <taxon>Stieleria</taxon>
    </lineage>
</organism>
<keyword evidence="4" id="KW-1185">Reference proteome</keyword>
<evidence type="ECO:0000313" key="4">
    <source>
        <dbReference type="Proteomes" id="UP000321353"/>
    </source>
</evidence>
<dbReference type="RefSeq" id="WP_147869021.1">
    <property type="nucleotide sequence ID" value="NZ_CP036264.1"/>
</dbReference>
<accession>A0A5B9MEY1</accession>
<dbReference type="AlphaFoldDB" id="A0A5B9MEY1"/>
<dbReference type="EMBL" id="CP036264">
    <property type="protein sequence ID" value="QEF99658.1"/>
    <property type="molecule type" value="Genomic_DNA"/>
</dbReference>
<keyword evidence="1" id="KW-0472">Membrane</keyword>
<gene>
    <name evidence="3" type="ORF">Mal15_37240</name>
</gene>
<name>A0A5B9MEY1_9BACT</name>
<keyword evidence="1" id="KW-0812">Transmembrane</keyword>
<dbReference type="Pfam" id="PF00487">
    <property type="entry name" value="FA_desaturase"/>
    <property type="match status" value="1"/>
</dbReference>
<evidence type="ECO:0000256" key="1">
    <source>
        <dbReference type="SAM" id="Phobius"/>
    </source>
</evidence>
<feature type="transmembrane region" description="Helical" evidence="1">
    <location>
        <begin position="31"/>
        <end position="53"/>
    </location>
</feature>